<name>A0ABU6D618_9BACL</name>
<comment type="caution">
    <text evidence="1">The sequence shown here is derived from an EMBL/GenBank/DDBJ whole genome shotgun (WGS) entry which is preliminary data.</text>
</comment>
<sequence length="43" mass="5011">MKDENTNKENEELLFKHELALKEGIMESKSKLLQSFLILMSEA</sequence>
<gene>
    <name evidence="1" type="ORF">P5G65_04595</name>
</gene>
<protein>
    <submittedName>
        <fullName evidence="1">Uncharacterized protein</fullName>
    </submittedName>
</protein>
<evidence type="ECO:0000313" key="1">
    <source>
        <dbReference type="EMBL" id="MEB4793163.1"/>
    </source>
</evidence>
<dbReference type="RefSeq" id="WP_268597378.1">
    <property type="nucleotide sequence ID" value="NZ_JAROBY010000008.1"/>
</dbReference>
<organism evidence="1 2">
    <name type="scientific">Paenibacillus chondroitinus</name>
    <dbReference type="NCBI Taxonomy" id="59842"/>
    <lineage>
        <taxon>Bacteria</taxon>
        <taxon>Bacillati</taxon>
        <taxon>Bacillota</taxon>
        <taxon>Bacilli</taxon>
        <taxon>Bacillales</taxon>
        <taxon>Paenibacillaceae</taxon>
        <taxon>Paenibacillus</taxon>
    </lineage>
</organism>
<evidence type="ECO:0000313" key="2">
    <source>
        <dbReference type="Proteomes" id="UP001355653"/>
    </source>
</evidence>
<dbReference type="EMBL" id="JAROBY010000008">
    <property type="protein sequence ID" value="MEB4793163.1"/>
    <property type="molecule type" value="Genomic_DNA"/>
</dbReference>
<keyword evidence="2" id="KW-1185">Reference proteome</keyword>
<dbReference type="Proteomes" id="UP001355653">
    <property type="component" value="Unassembled WGS sequence"/>
</dbReference>
<accession>A0ABU6D618</accession>
<proteinExistence type="predicted"/>
<reference evidence="1 2" key="1">
    <citation type="submission" date="2023-03" db="EMBL/GenBank/DDBJ databases">
        <title>Bacillus Genome Sequencing.</title>
        <authorList>
            <person name="Dunlap C."/>
        </authorList>
    </citation>
    <scope>NUCLEOTIDE SEQUENCE [LARGE SCALE GENOMIC DNA]</scope>
    <source>
        <strain evidence="1 2">NRS-1351</strain>
    </source>
</reference>